<dbReference type="EMBL" id="CP073355">
    <property type="protein sequence ID" value="URA09843.1"/>
    <property type="molecule type" value="Genomic_DNA"/>
</dbReference>
<keyword evidence="3" id="KW-1185">Reference proteome</keyword>
<dbReference type="RefSeq" id="WP_271434976.1">
    <property type="nucleotide sequence ID" value="NZ_CP073355.1"/>
</dbReference>
<dbReference type="GO" id="GO:0016788">
    <property type="term" value="F:hydrolase activity, acting on ester bonds"/>
    <property type="evidence" value="ECO:0007669"/>
    <property type="project" value="InterPro"/>
</dbReference>
<dbReference type="KEGG" id="taqu:KDW03_10215"/>
<feature type="binding site" evidence="1">
    <location>
        <position position="200"/>
    </location>
    <ligand>
        <name>a divalent metal cation</name>
        <dbReference type="ChEBI" id="CHEBI:60240"/>
        <label>1</label>
    </ligand>
</feature>
<dbReference type="AlphaFoldDB" id="A0AAX3BCL3"/>
<dbReference type="PIRSF" id="PIRSF005902">
    <property type="entry name" value="DNase_TatD"/>
    <property type="match status" value="1"/>
</dbReference>
<dbReference type="Pfam" id="PF01026">
    <property type="entry name" value="TatD_DNase"/>
    <property type="match status" value="1"/>
</dbReference>
<dbReference type="PANTHER" id="PTHR47176">
    <property type="entry name" value="OSJNBA0020J04.13 PROTEIN"/>
    <property type="match status" value="1"/>
</dbReference>
<name>A0AAX3BCL3_9SPIR</name>
<feature type="binding site" evidence="1">
    <location>
        <position position="90"/>
    </location>
    <ligand>
        <name>a divalent metal cation</name>
        <dbReference type="ChEBI" id="CHEBI:60240"/>
        <label>1</label>
    </ligand>
</feature>
<dbReference type="InterPro" id="IPR032466">
    <property type="entry name" value="Metal_Hydrolase"/>
</dbReference>
<reference evidence="2" key="2">
    <citation type="submission" date="2022-06" db="EMBL/GenBank/DDBJ databases">
        <title>Thermospira aquatica gen. nov., sp. nov.</title>
        <authorList>
            <person name="Ben Ali Gam Z."/>
            <person name="Labat M."/>
        </authorList>
    </citation>
    <scope>NUCLEOTIDE SEQUENCE</scope>
    <source>
        <strain evidence="2">F1F22</strain>
    </source>
</reference>
<dbReference type="CDD" id="cd01310">
    <property type="entry name" value="TatD_DNAse"/>
    <property type="match status" value="1"/>
</dbReference>
<gene>
    <name evidence="2" type="ORF">KDW03_10215</name>
</gene>
<evidence type="ECO:0000313" key="2">
    <source>
        <dbReference type="EMBL" id="URA09843.1"/>
    </source>
</evidence>
<sequence length="259" mass="30320">MLWDAHCHLHDERITDREQQIQEALSLGIKRWVVCSTGPDDWSVVNSLCREKQFFIAAYGVHPWYLDNLPHQWEEKLYTLVKNTPSLIGECGLDFEREDQKLQEEVFQTQIIIAAELQRPLNIHCRKAWHRLFPILQPYLSKIPFFIIHAFSHNLHIAREVLKRGGYLSFASSILRPWNQERFSKLFQEIPLSGILVETDAPDIPLYSPETGLSGLSRLSHLELVASQICEWKSIEREKLEAYLEKQWMQILSLFQTPS</sequence>
<keyword evidence="1" id="KW-0479">Metal-binding</keyword>
<dbReference type="PANTHER" id="PTHR47176:SF1">
    <property type="entry name" value="OS04G0577500 PROTEIN"/>
    <property type="match status" value="1"/>
</dbReference>
<proteinExistence type="predicted"/>
<dbReference type="SUPFAM" id="SSF51556">
    <property type="entry name" value="Metallo-dependent hydrolases"/>
    <property type="match status" value="1"/>
</dbReference>
<dbReference type="Gene3D" id="3.20.20.140">
    <property type="entry name" value="Metal-dependent hydrolases"/>
    <property type="match status" value="1"/>
</dbReference>
<feature type="binding site" evidence="1">
    <location>
        <position position="149"/>
    </location>
    <ligand>
        <name>a divalent metal cation</name>
        <dbReference type="ChEBI" id="CHEBI:60240"/>
        <label>2</label>
    </ligand>
</feature>
<accession>A0AAX3BCL3</accession>
<dbReference type="GO" id="GO:0046872">
    <property type="term" value="F:metal ion binding"/>
    <property type="evidence" value="ECO:0007669"/>
    <property type="project" value="UniProtKB-KW"/>
</dbReference>
<organism evidence="2 3">
    <name type="scientific">Thermospira aquatica</name>
    <dbReference type="NCBI Taxonomy" id="2828656"/>
    <lineage>
        <taxon>Bacteria</taxon>
        <taxon>Pseudomonadati</taxon>
        <taxon>Spirochaetota</taxon>
        <taxon>Spirochaetia</taxon>
        <taxon>Brevinematales</taxon>
        <taxon>Thermospiraceae</taxon>
        <taxon>Thermospira</taxon>
    </lineage>
</organism>
<feature type="binding site" evidence="1">
    <location>
        <position position="124"/>
    </location>
    <ligand>
        <name>a divalent metal cation</name>
        <dbReference type="ChEBI" id="CHEBI:60240"/>
        <label>2</label>
    </ligand>
</feature>
<protein>
    <submittedName>
        <fullName evidence="2">TatD family hydrolase</fullName>
    </submittedName>
</protein>
<feature type="binding site" evidence="1">
    <location>
        <position position="8"/>
    </location>
    <ligand>
        <name>a divalent metal cation</name>
        <dbReference type="ChEBI" id="CHEBI:60240"/>
        <label>1</label>
    </ligand>
</feature>
<evidence type="ECO:0000313" key="3">
    <source>
        <dbReference type="Proteomes" id="UP001056539"/>
    </source>
</evidence>
<dbReference type="Proteomes" id="UP001056539">
    <property type="component" value="Chromosome"/>
</dbReference>
<dbReference type="InterPro" id="IPR001130">
    <property type="entry name" value="TatD-like"/>
</dbReference>
<reference evidence="2" key="1">
    <citation type="submission" date="2021-04" db="EMBL/GenBank/DDBJ databases">
        <authorList>
            <person name="Postec A."/>
        </authorList>
    </citation>
    <scope>NUCLEOTIDE SEQUENCE</scope>
    <source>
        <strain evidence="2">F1F22</strain>
    </source>
</reference>
<feature type="binding site" evidence="1">
    <location>
        <position position="6"/>
    </location>
    <ligand>
        <name>a divalent metal cation</name>
        <dbReference type="ChEBI" id="CHEBI:60240"/>
        <label>1</label>
    </ligand>
</feature>
<keyword evidence="2" id="KW-0378">Hydrolase</keyword>
<evidence type="ECO:0000256" key="1">
    <source>
        <dbReference type="PIRSR" id="PIRSR005902-1"/>
    </source>
</evidence>